<comment type="caution">
    <text evidence="11">The sequence shown here is derived from an EMBL/GenBank/DDBJ whole genome shotgun (WGS) entry which is preliminary data.</text>
</comment>
<sequence length="478" mass="53107">MVKHRNRSQMKEQDTSTEDEINVEQLGMLTELEFRAMILRKLNSMSKDIETLKISQMEIKNQQEEIKNDISEMKNTLEGLKSRVGEAEDRISELEDRVEKINQSEKQKEKTIKKQEDSLRELWDNWKRNNIRIIGVPEEEEKEQGIENIFKKIVRENFPNLVKEEGIQVQEAQRVPSAHWLVMTLWLVAQQSDIVDSTCHWRLFDLLVGAVYVLCYLNFWDGPSRSRTVTFYLIMLLENSVLLLLATDFLQGASRTSLWTVAGVLSGFLIGCASLVAHYSRFHPESAAIRERFVGNACGPAADSHPETESAPQATAPAGERPESPGTCPGEGDELTSQGKPPSLQCGPPEAGLESQAAGGTLCSHHHWLLVKLALKTGNASKVNAAFGDPPGCLCPPPWGLSQHDNQQEKPLLPQQEPPLAPGDPLTSERGSEFQGDSKAGADWLETSSYMSFDGDHHDRAPVQRAGGQPGGGSGFRF</sequence>
<evidence type="ECO:0000313" key="11">
    <source>
        <dbReference type="EMBL" id="KAF6461269.1"/>
    </source>
</evidence>
<dbReference type="Gene3D" id="3.30.70.1820">
    <property type="entry name" value="L1 transposable element, RRM domain"/>
    <property type="match status" value="1"/>
</dbReference>
<feature type="region of interest" description="Disordered" evidence="8">
    <location>
        <begin position="398"/>
        <end position="478"/>
    </location>
</feature>
<dbReference type="InterPro" id="IPR035301">
    <property type="entry name" value="L1_trimer"/>
</dbReference>
<keyword evidence="12" id="KW-1185">Reference proteome</keyword>
<evidence type="ECO:0000256" key="5">
    <source>
        <dbReference type="ARBA" id="ARBA00023136"/>
    </source>
</evidence>
<dbReference type="GO" id="GO:0005886">
    <property type="term" value="C:plasma membrane"/>
    <property type="evidence" value="ECO:0007669"/>
    <property type="project" value="UniProtKB-ARBA"/>
</dbReference>
<dbReference type="AlphaFoldDB" id="A0A7J8GNW8"/>
<comment type="subcellular location">
    <subcellularLocation>
        <location evidence="1 6">Membrane</location>
        <topology evidence="1 6">Multi-pass membrane protein</topology>
    </subcellularLocation>
</comment>
<evidence type="ECO:0000259" key="9">
    <source>
        <dbReference type="Pfam" id="PF02994"/>
    </source>
</evidence>
<feature type="region of interest" description="Disordered" evidence="8">
    <location>
        <begin position="1"/>
        <end position="21"/>
    </location>
</feature>
<dbReference type="Pfam" id="PF02994">
    <property type="entry name" value="Transposase_22"/>
    <property type="match status" value="1"/>
</dbReference>
<feature type="domain" description="L1 transposable element RRM" evidence="9">
    <location>
        <begin position="128"/>
        <end position="177"/>
    </location>
</feature>
<gene>
    <name evidence="11" type="ORF">HJG59_019635</name>
</gene>
<feature type="transmembrane region" description="Helical" evidence="6">
    <location>
        <begin position="231"/>
        <end position="250"/>
    </location>
</feature>
<evidence type="ECO:0000256" key="1">
    <source>
        <dbReference type="ARBA" id="ARBA00004141"/>
    </source>
</evidence>
<evidence type="ECO:0000259" key="10">
    <source>
        <dbReference type="Pfam" id="PF17489"/>
    </source>
</evidence>
<evidence type="ECO:0000256" key="7">
    <source>
        <dbReference type="SAM" id="Coils"/>
    </source>
</evidence>
<dbReference type="Pfam" id="PF17489">
    <property type="entry name" value="Tnp_22_trimer"/>
    <property type="match status" value="1"/>
</dbReference>
<dbReference type="InterPro" id="IPR043636">
    <property type="entry name" value="L1_RRM_dom"/>
</dbReference>
<feature type="transmembrane region" description="Helical" evidence="6">
    <location>
        <begin position="256"/>
        <end position="277"/>
    </location>
</feature>
<dbReference type="PANTHER" id="PTHR11505">
    <property type="entry name" value="L1 TRANSPOSABLE ELEMENT-RELATED"/>
    <property type="match status" value="1"/>
</dbReference>
<dbReference type="InterPro" id="IPR004244">
    <property type="entry name" value="Transposase_22"/>
</dbReference>
<evidence type="ECO:0000256" key="2">
    <source>
        <dbReference type="ARBA" id="ARBA00008789"/>
    </source>
</evidence>
<reference evidence="11 12" key="1">
    <citation type="journal article" date="2020" name="Nature">
        <title>Six reference-quality genomes reveal evolution of bat adaptations.</title>
        <authorList>
            <person name="Jebb D."/>
            <person name="Huang Z."/>
            <person name="Pippel M."/>
            <person name="Hughes G.M."/>
            <person name="Lavrichenko K."/>
            <person name="Devanna P."/>
            <person name="Winkler S."/>
            <person name="Jermiin L.S."/>
            <person name="Skirmuntt E.C."/>
            <person name="Katzourakis A."/>
            <person name="Burkitt-Gray L."/>
            <person name="Ray D.A."/>
            <person name="Sullivan K.A.M."/>
            <person name="Roscito J.G."/>
            <person name="Kirilenko B.M."/>
            <person name="Davalos L.M."/>
            <person name="Corthals A.P."/>
            <person name="Power M.L."/>
            <person name="Jones G."/>
            <person name="Ransome R.D."/>
            <person name="Dechmann D.K.N."/>
            <person name="Locatelli A.G."/>
            <person name="Puechmaille S.J."/>
            <person name="Fedrigo O."/>
            <person name="Jarvis E.D."/>
            <person name="Hiller M."/>
            <person name="Vernes S.C."/>
            <person name="Myers E.W."/>
            <person name="Teeling E.C."/>
        </authorList>
    </citation>
    <scope>NUCLEOTIDE SEQUENCE [LARGE SCALE GENOMIC DNA]</scope>
    <source>
        <strain evidence="11">MMolMol1</strain>
        <tissue evidence="11">Muscle</tissue>
    </source>
</reference>
<evidence type="ECO:0000256" key="6">
    <source>
        <dbReference type="RuleBase" id="RU910716"/>
    </source>
</evidence>
<feature type="region of interest" description="Disordered" evidence="8">
    <location>
        <begin position="300"/>
        <end position="357"/>
    </location>
</feature>
<name>A0A7J8GNW8_MOLMO</name>
<evidence type="ECO:0000256" key="8">
    <source>
        <dbReference type="SAM" id="MobiDB-lite"/>
    </source>
</evidence>
<dbReference type="InterPro" id="IPR018629">
    <property type="entry name" value="XK-rel"/>
</dbReference>
<keyword evidence="5 6" id="KW-0472">Membrane</keyword>
<feature type="domain" description="L1 transposable element trimerization" evidence="10">
    <location>
        <begin position="87"/>
        <end position="124"/>
    </location>
</feature>
<comment type="similarity">
    <text evidence="2 6">Belongs to the XK family.</text>
</comment>
<keyword evidence="3 6" id="KW-0812">Transmembrane</keyword>
<feature type="compositionally biased region" description="Gly residues" evidence="8">
    <location>
        <begin position="468"/>
        <end position="478"/>
    </location>
</feature>
<keyword evidence="7" id="KW-0175">Coiled coil</keyword>
<proteinExistence type="inferred from homology"/>
<dbReference type="Proteomes" id="UP000550707">
    <property type="component" value="Unassembled WGS sequence"/>
</dbReference>
<dbReference type="EMBL" id="JACASF010000009">
    <property type="protein sequence ID" value="KAF6461269.1"/>
    <property type="molecule type" value="Genomic_DNA"/>
</dbReference>
<keyword evidence="4 6" id="KW-1133">Transmembrane helix</keyword>
<accession>A0A7J8GNW8</accession>
<evidence type="ECO:0000256" key="3">
    <source>
        <dbReference type="ARBA" id="ARBA00022692"/>
    </source>
</evidence>
<evidence type="ECO:0000313" key="12">
    <source>
        <dbReference type="Proteomes" id="UP000550707"/>
    </source>
</evidence>
<dbReference type="InParanoid" id="A0A7J8GNW8"/>
<protein>
    <recommendedName>
        <fullName evidence="6">XK-related protein</fullName>
    </recommendedName>
</protein>
<evidence type="ECO:0000256" key="4">
    <source>
        <dbReference type="ARBA" id="ARBA00022989"/>
    </source>
</evidence>
<dbReference type="Pfam" id="PF09815">
    <property type="entry name" value="XK-related"/>
    <property type="match status" value="1"/>
</dbReference>
<organism evidence="11 12">
    <name type="scientific">Molossus molossus</name>
    <name type="common">Pallas' mastiff bat</name>
    <name type="synonym">Vespertilio molossus</name>
    <dbReference type="NCBI Taxonomy" id="27622"/>
    <lineage>
        <taxon>Eukaryota</taxon>
        <taxon>Metazoa</taxon>
        <taxon>Chordata</taxon>
        <taxon>Craniata</taxon>
        <taxon>Vertebrata</taxon>
        <taxon>Euteleostomi</taxon>
        <taxon>Mammalia</taxon>
        <taxon>Eutheria</taxon>
        <taxon>Laurasiatheria</taxon>
        <taxon>Chiroptera</taxon>
        <taxon>Yangochiroptera</taxon>
        <taxon>Molossidae</taxon>
        <taxon>Molossus</taxon>
    </lineage>
</organism>
<feature type="transmembrane region" description="Helical" evidence="6">
    <location>
        <begin position="201"/>
        <end position="219"/>
    </location>
</feature>
<dbReference type="Gene3D" id="1.20.5.390">
    <property type="entry name" value="L1 transposable element, trimerization domain"/>
    <property type="match status" value="1"/>
</dbReference>
<feature type="coiled-coil region" evidence="7">
    <location>
        <begin position="52"/>
        <end position="118"/>
    </location>
</feature>